<dbReference type="GO" id="GO:0009252">
    <property type="term" value="P:peptidoglycan biosynthetic process"/>
    <property type="evidence" value="ECO:0007669"/>
    <property type="project" value="UniProtKB-KW"/>
</dbReference>
<evidence type="ECO:0000256" key="8">
    <source>
        <dbReference type="SAM" id="MobiDB-lite"/>
    </source>
</evidence>
<feature type="region of interest" description="Disordered" evidence="8">
    <location>
        <begin position="632"/>
        <end position="653"/>
    </location>
</feature>
<evidence type="ECO:0000256" key="6">
    <source>
        <dbReference type="ARBA" id="ARBA00023237"/>
    </source>
</evidence>
<comment type="caution">
    <text evidence="10">The sequence shown here is derived from an EMBL/GenBank/DDBJ whole genome shotgun (WGS) entry which is preliminary data.</text>
</comment>
<evidence type="ECO:0000256" key="7">
    <source>
        <dbReference type="ARBA" id="ARBA00023288"/>
    </source>
</evidence>
<evidence type="ECO:0000256" key="4">
    <source>
        <dbReference type="ARBA" id="ARBA00023136"/>
    </source>
</evidence>
<feature type="compositionally biased region" description="Polar residues" evidence="8">
    <location>
        <begin position="644"/>
        <end position="653"/>
    </location>
</feature>
<dbReference type="InterPro" id="IPR007443">
    <property type="entry name" value="LpoA"/>
</dbReference>
<dbReference type="PANTHER" id="PTHR38038:SF1">
    <property type="entry name" value="PENICILLIN-BINDING PROTEIN ACTIVATOR LPOA"/>
    <property type="match status" value="1"/>
</dbReference>
<dbReference type="Gene3D" id="3.40.50.2300">
    <property type="match status" value="2"/>
</dbReference>
<dbReference type="PROSITE" id="PS51257">
    <property type="entry name" value="PROKAR_LIPOPROTEIN"/>
    <property type="match status" value="1"/>
</dbReference>
<dbReference type="InterPro" id="IPR028082">
    <property type="entry name" value="Peripla_BP_I"/>
</dbReference>
<dbReference type="Proteomes" id="UP000537130">
    <property type="component" value="Unassembled WGS sequence"/>
</dbReference>
<dbReference type="GO" id="GO:0030234">
    <property type="term" value="F:enzyme regulator activity"/>
    <property type="evidence" value="ECO:0007669"/>
    <property type="project" value="TreeGrafter"/>
</dbReference>
<evidence type="ECO:0000256" key="2">
    <source>
        <dbReference type="ARBA" id="ARBA00022960"/>
    </source>
</evidence>
<evidence type="ECO:0000256" key="1">
    <source>
        <dbReference type="ARBA" id="ARBA00022729"/>
    </source>
</evidence>
<feature type="chain" id="PRO_5030510494" description="Penicillin-binding protein activator" evidence="9">
    <location>
        <begin position="21"/>
        <end position="653"/>
    </location>
</feature>
<keyword evidence="4" id="KW-0472">Membrane</keyword>
<accession>A0A7W4Z5D1</accession>
<evidence type="ECO:0008006" key="12">
    <source>
        <dbReference type="Google" id="ProtNLM"/>
    </source>
</evidence>
<name>A0A7W4Z5D1_9GAMM</name>
<dbReference type="RefSeq" id="WP_183409730.1">
    <property type="nucleotide sequence ID" value="NZ_JACHWY010000001.1"/>
</dbReference>
<proteinExistence type="predicted"/>
<dbReference type="GO" id="GO:0008360">
    <property type="term" value="P:regulation of cell shape"/>
    <property type="evidence" value="ECO:0007669"/>
    <property type="project" value="UniProtKB-KW"/>
</dbReference>
<reference evidence="10 11" key="1">
    <citation type="submission" date="2020-08" db="EMBL/GenBank/DDBJ databases">
        <title>Genomic Encyclopedia of Type Strains, Phase III (KMG-III): the genomes of soil and plant-associated and newly described type strains.</title>
        <authorList>
            <person name="Whitman W."/>
        </authorList>
    </citation>
    <scope>NUCLEOTIDE SEQUENCE [LARGE SCALE GENOMIC DNA]</scope>
    <source>
        <strain evidence="10 11">CECT 8654</strain>
    </source>
</reference>
<dbReference type="Pfam" id="PF04348">
    <property type="entry name" value="LppC"/>
    <property type="match status" value="1"/>
</dbReference>
<dbReference type="CDD" id="cd06339">
    <property type="entry name" value="PBP1_YraM_LppC_lipoprotein-like"/>
    <property type="match status" value="1"/>
</dbReference>
<keyword evidence="6" id="KW-0998">Cell outer membrane</keyword>
<keyword evidence="11" id="KW-1185">Reference proteome</keyword>
<keyword evidence="2" id="KW-0133">Cell shape</keyword>
<dbReference type="Gene3D" id="1.25.40.650">
    <property type="match status" value="1"/>
</dbReference>
<keyword evidence="5" id="KW-0564">Palmitate</keyword>
<evidence type="ECO:0000313" key="10">
    <source>
        <dbReference type="EMBL" id="MBB3047088.1"/>
    </source>
</evidence>
<organism evidence="10 11">
    <name type="scientific">Litorivivens lipolytica</name>
    <dbReference type="NCBI Taxonomy" id="1524264"/>
    <lineage>
        <taxon>Bacteria</taxon>
        <taxon>Pseudomonadati</taxon>
        <taxon>Pseudomonadota</taxon>
        <taxon>Gammaproteobacteria</taxon>
        <taxon>Litorivivens</taxon>
    </lineage>
</organism>
<keyword evidence="7" id="KW-0449">Lipoprotein</keyword>
<dbReference type="GO" id="GO:0031241">
    <property type="term" value="C:periplasmic side of cell outer membrane"/>
    <property type="evidence" value="ECO:0007669"/>
    <property type="project" value="TreeGrafter"/>
</dbReference>
<sequence length="653" mass="73168">MTSIYRISALALVALLAACSGTPTEPGQKASYKRQELPMDPQLSPREQVNLWLERAAATEEIPDKQHYQLRAAELLLRELQLPLAEELLSNVDASVLPAELRVQYASLSARILRNQGKFQEALALLNEEQLQDMILMADLPRQLQISQLRASLYALEGQHLEAAQERIYIDPLLASSQQAINREGIWHSLSYVSTRRLIESHHSATNRDFLGWIELASISKDNQGDIDSQVRQLNAWLQRWPNHPAANNLPGGLTQLSDMAAEKPQQVAMILPFTGKLAPLGKAIRDGFMATYHQTRGRGNPAPQVRTYDSADGQQIGSLYRQAVADGAQLVIGPLRKDVVETLLEQVPVFDVPVLALNRAKGDQFPLNFYQFALAPEDEARQIARIAASEGFQRAMVLIPEGEWGMNVARAFSENWSQVGGQVVAQATFSGKANDYSKIIKDAMQLDRSEKRAQKLTWLIGNNIEFHPRRRSDIDFIFLVARPSEAYAIKPLLAFHYAGDVPVYATSHIYSGIPAPAKNRDIDGVKFVDSPWALTDQAPEKSLILKELPQSRHYQRMYALGVDAYRLYPRLQQMARLNESRVYGESGSLSLNEVGQIERQLLLAVFEDGLAKNIPLTDTTLDKDIHDKDIAPAERNAQEGYRGQQNTVWELR</sequence>
<dbReference type="SUPFAM" id="SSF53822">
    <property type="entry name" value="Periplasmic binding protein-like I"/>
    <property type="match status" value="1"/>
</dbReference>
<dbReference type="InterPro" id="IPR011990">
    <property type="entry name" value="TPR-like_helical_dom_sf"/>
</dbReference>
<gene>
    <name evidence="10" type="ORF">FHR99_001324</name>
</gene>
<feature type="signal peptide" evidence="9">
    <location>
        <begin position="1"/>
        <end position="20"/>
    </location>
</feature>
<evidence type="ECO:0000256" key="5">
    <source>
        <dbReference type="ARBA" id="ARBA00023139"/>
    </source>
</evidence>
<keyword evidence="3" id="KW-0573">Peptidoglycan synthesis</keyword>
<dbReference type="EMBL" id="JACHWY010000001">
    <property type="protein sequence ID" value="MBB3047088.1"/>
    <property type="molecule type" value="Genomic_DNA"/>
</dbReference>
<evidence type="ECO:0000256" key="9">
    <source>
        <dbReference type="SAM" id="SignalP"/>
    </source>
</evidence>
<protein>
    <recommendedName>
        <fullName evidence="12">Penicillin-binding protein activator</fullName>
    </recommendedName>
</protein>
<dbReference type="PANTHER" id="PTHR38038">
    <property type="entry name" value="PENICILLIN-BINDING PROTEIN ACTIVATOR LPOA"/>
    <property type="match status" value="1"/>
</dbReference>
<keyword evidence="1 9" id="KW-0732">Signal</keyword>
<dbReference type="Gene3D" id="1.25.40.10">
    <property type="entry name" value="Tetratricopeptide repeat domain"/>
    <property type="match status" value="1"/>
</dbReference>
<evidence type="ECO:0000256" key="3">
    <source>
        <dbReference type="ARBA" id="ARBA00022984"/>
    </source>
</evidence>
<evidence type="ECO:0000313" key="11">
    <source>
        <dbReference type="Proteomes" id="UP000537130"/>
    </source>
</evidence>
<dbReference type="AlphaFoldDB" id="A0A7W4Z5D1"/>